<proteinExistence type="predicted"/>
<evidence type="ECO:0000313" key="1">
    <source>
        <dbReference type="EMBL" id="ALO15739.1"/>
    </source>
</evidence>
<dbReference type="KEGG" id="blq:L21SP5_02102"/>
<accession>A0A0S2I0H7</accession>
<protein>
    <recommendedName>
        <fullName evidence="3">6-bladed beta-propeller</fullName>
    </recommendedName>
</protein>
<dbReference type="AlphaFoldDB" id="A0A0S2I0H7"/>
<dbReference type="RefSeq" id="WP_157754623.1">
    <property type="nucleotide sequence ID" value="NZ_CP013118.1"/>
</dbReference>
<dbReference type="SUPFAM" id="SSF50974">
    <property type="entry name" value="Nitrous oxide reductase, N-terminal domain"/>
    <property type="match status" value="1"/>
</dbReference>
<gene>
    <name evidence="1" type="ORF">L21SP5_02102</name>
</gene>
<organism evidence="1 2">
    <name type="scientific">Salinivirga cyanobacteriivorans</name>
    <dbReference type="NCBI Taxonomy" id="1307839"/>
    <lineage>
        <taxon>Bacteria</taxon>
        <taxon>Pseudomonadati</taxon>
        <taxon>Bacteroidota</taxon>
        <taxon>Bacteroidia</taxon>
        <taxon>Bacteroidales</taxon>
        <taxon>Salinivirgaceae</taxon>
        <taxon>Salinivirga</taxon>
    </lineage>
</organism>
<dbReference type="STRING" id="1307839.L21SP5_02102"/>
<sequence length="173" mass="20527">MSRIATLLFIFMLSFFAGNVYGQYSKDGYRFEHKIKAPRVRRPIAHELMLDPQGKHLIVTYSSHPTVVVLYDTNNWLEKATYQIPKWFDLSNSFMGPKGKFLYLDFERYSSKYRRINLQTNEIDTLECYETPRGCIPKEGGVPQKEVYTDDKTYYIAINKRNRRDILVFRKED</sequence>
<dbReference type="EMBL" id="CP013118">
    <property type="protein sequence ID" value="ALO15739.1"/>
    <property type="molecule type" value="Genomic_DNA"/>
</dbReference>
<reference evidence="1 2" key="1">
    <citation type="submission" date="2015-11" db="EMBL/GenBank/DDBJ databases">
        <title>Description and complete genome sequence of a novel strain predominating in hypersaline microbial mats and representing a new family of the Bacteriodetes phylum.</title>
        <authorList>
            <person name="Spring S."/>
            <person name="Bunk B."/>
            <person name="Sproer C."/>
            <person name="Klenk H.-P."/>
        </authorList>
    </citation>
    <scope>NUCLEOTIDE SEQUENCE [LARGE SCALE GENOMIC DNA]</scope>
    <source>
        <strain evidence="1 2">L21-Spi-D4</strain>
    </source>
</reference>
<name>A0A0S2I0H7_9BACT</name>
<evidence type="ECO:0008006" key="3">
    <source>
        <dbReference type="Google" id="ProtNLM"/>
    </source>
</evidence>
<evidence type="ECO:0000313" key="2">
    <source>
        <dbReference type="Proteomes" id="UP000064893"/>
    </source>
</evidence>
<dbReference type="InterPro" id="IPR011045">
    <property type="entry name" value="N2O_reductase_N"/>
</dbReference>
<dbReference type="Proteomes" id="UP000064893">
    <property type="component" value="Chromosome"/>
</dbReference>
<keyword evidence="2" id="KW-1185">Reference proteome</keyword>